<evidence type="ECO:0000256" key="4">
    <source>
        <dbReference type="ARBA" id="ARBA00022737"/>
    </source>
</evidence>
<organism evidence="9 10">
    <name type="scientific">Hexamita inflata</name>
    <dbReference type="NCBI Taxonomy" id="28002"/>
    <lineage>
        <taxon>Eukaryota</taxon>
        <taxon>Metamonada</taxon>
        <taxon>Diplomonadida</taxon>
        <taxon>Hexamitidae</taxon>
        <taxon>Hexamitinae</taxon>
        <taxon>Hexamita</taxon>
    </lineage>
</organism>
<keyword evidence="5" id="KW-0653">Protein transport</keyword>
<keyword evidence="6" id="KW-0472">Membrane</keyword>
<keyword evidence="10" id="KW-1185">Reference proteome</keyword>
<evidence type="ECO:0000256" key="5">
    <source>
        <dbReference type="ARBA" id="ARBA00022927"/>
    </source>
</evidence>
<accession>A0ABP1HJ82</accession>
<dbReference type="Proteomes" id="UP001642409">
    <property type="component" value="Unassembled WGS sequence"/>
</dbReference>
<dbReference type="PANTHER" id="PTHR22781">
    <property type="entry name" value="DELTA ADAPTIN-RELATED"/>
    <property type="match status" value="1"/>
</dbReference>
<proteinExistence type="inferred from homology"/>
<feature type="compositionally biased region" description="Basic and acidic residues" evidence="7">
    <location>
        <begin position="1011"/>
        <end position="1049"/>
    </location>
</feature>
<dbReference type="Gene3D" id="1.25.10.10">
    <property type="entry name" value="Leucine-rich Repeat Variant"/>
    <property type="match status" value="1"/>
</dbReference>
<evidence type="ECO:0000313" key="10">
    <source>
        <dbReference type="Proteomes" id="UP001642409"/>
    </source>
</evidence>
<dbReference type="InterPro" id="IPR011989">
    <property type="entry name" value="ARM-like"/>
</dbReference>
<dbReference type="InterPro" id="IPR017105">
    <property type="entry name" value="AP3_complex_dsu"/>
</dbReference>
<feature type="region of interest" description="Disordered" evidence="7">
    <location>
        <begin position="997"/>
        <end position="1062"/>
    </location>
</feature>
<evidence type="ECO:0000259" key="8">
    <source>
        <dbReference type="Pfam" id="PF01602"/>
    </source>
</evidence>
<evidence type="ECO:0000256" key="1">
    <source>
        <dbReference type="ARBA" id="ARBA00004308"/>
    </source>
</evidence>
<dbReference type="PANTHER" id="PTHR22781:SF12">
    <property type="entry name" value="AP-3 COMPLEX SUBUNIT DELTA-1"/>
    <property type="match status" value="1"/>
</dbReference>
<dbReference type="InterPro" id="IPR016024">
    <property type="entry name" value="ARM-type_fold"/>
</dbReference>
<evidence type="ECO:0000256" key="3">
    <source>
        <dbReference type="ARBA" id="ARBA00022448"/>
    </source>
</evidence>
<name>A0ABP1HJ82_9EUKA</name>
<dbReference type="InterPro" id="IPR002553">
    <property type="entry name" value="Clathrin/coatomer_adapt-like_N"/>
</dbReference>
<dbReference type="EMBL" id="CAXDID020000032">
    <property type="protein sequence ID" value="CAL5994628.1"/>
    <property type="molecule type" value="Genomic_DNA"/>
</dbReference>
<evidence type="ECO:0000313" key="9">
    <source>
        <dbReference type="EMBL" id="CAL5994628.1"/>
    </source>
</evidence>
<comment type="subcellular location">
    <subcellularLocation>
        <location evidence="1">Endomembrane system</location>
    </subcellularLocation>
</comment>
<evidence type="ECO:0000256" key="6">
    <source>
        <dbReference type="ARBA" id="ARBA00023136"/>
    </source>
</evidence>
<dbReference type="Pfam" id="PF01602">
    <property type="entry name" value="Adaptin_N"/>
    <property type="match status" value="1"/>
</dbReference>
<evidence type="ECO:0000256" key="2">
    <source>
        <dbReference type="ARBA" id="ARBA00006613"/>
    </source>
</evidence>
<evidence type="ECO:0000256" key="7">
    <source>
        <dbReference type="SAM" id="MobiDB-lite"/>
    </source>
</evidence>
<sequence length="1062" mass="121176">MPKSLQDLVRGMRGTSDEAAYISEILIDIHDECKSKRPSEKVEAISKLTFLYLLGYDIRPYAFNTIECMSNTDPVIKRTGYLASNFSFGSPDMQTLSTNLYINDLKNKSIQIKMMALSSLASCPAPNREQIHTVVPILFELLNSQQNLMSNIPLLVKLVATTLRLLILAKRQEIEGTSDFVPTFVEILFGLASAGSLTKDAIITQVYCHCALEIGRAFGQERVMQLVPSLYDILLTAKQPWILIEVSRFFGFMALYDIRIKIKVREQFIMLVNATESKSLLMELTKAVAEGYQDDGEIVKCCVKRMSDFIIPGQCRTDSNLKILALKNLAMLERATPGSIMHIDNLASELIKVLDDKDFNLRIVALDVIGSMANQQYLQNIVEKLLSALKDAKQMSRGRSLKDLHQISASDVQTFKKKVVQVILDSCSRNDFQNVTDFNWFVDVLITLSMEYPSFSADECSLKLLELSLKSQELKAVASKLVQILLQNEVFQNQASQFTLAKKINLQLNGPVAMSKLEKADKEVEIYSKLLQCKFGSSQAQTAEITAAIVDQDLNIFTQKYFKIMEENQQVYKKYKQEKTVYVNENREMDSEEIQELKSISNLLQTAAWIMGTFLCYQPAGEDAVNLYDCINTLMQKQLKCYTTDTSMVFVLSAFKAFAGLLYTFSTNNMFSDNDVCKQCIAEGFLQQFVITKELTDKEIDAEKARLKHQRDEKIKDMDLTFMSDYQKEQLMFIPEVEEVQVQYTESLLKMFVYSQELLLNKLKEYSLVPGLRQICNTLHYLTKSQIPFFKENVEKMENEELKTELLAILNKVHLSKLNEEILQPTIENIGTSILSINPEPMFTAQRTIQRPEFAFENGTMFSLDAPEGVLLNSYDMEEFQFEEINKQQMEKKEKRRRQSEEAITVPQADLFEQFVGQRVEERPTEMENTEEQQQVNEQMTQVFGEPKVKSAFYLDKNKLNKVENTQVQLGKYTHGIKVGSLATNKPVVHIEEVKKKRRRHGEEAPAAAEAVKEAEKPAEIKFEPVAEQPKAEPKQEEKQEPVKKEEPKAVAQTDDLAGLFM</sequence>
<reference evidence="9 10" key="1">
    <citation type="submission" date="2024-07" db="EMBL/GenBank/DDBJ databases">
        <authorList>
            <person name="Akdeniz Z."/>
        </authorList>
    </citation>
    <scope>NUCLEOTIDE SEQUENCE [LARGE SCALE GENOMIC DNA]</scope>
</reference>
<protein>
    <recommendedName>
        <fullName evidence="8">Clathrin/coatomer adaptor adaptin-like N-terminal domain-containing protein</fullName>
    </recommendedName>
</protein>
<comment type="similarity">
    <text evidence="2">Belongs to the adaptor complexes large subunit family.</text>
</comment>
<comment type="caution">
    <text evidence="9">The sequence shown here is derived from an EMBL/GenBank/DDBJ whole genome shotgun (WGS) entry which is preliminary data.</text>
</comment>
<feature type="domain" description="Clathrin/coatomer adaptor adaptin-like N-terminal" evidence="8">
    <location>
        <begin position="30"/>
        <end position="488"/>
    </location>
</feature>
<gene>
    <name evidence="9" type="ORF">HINF_LOCUS13636</name>
</gene>
<keyword evidence="4" id="KW-0677">Repeat</keyword>
<dbReference type="SUPFAM" id="SSF48371">
    <property type="entry name" value="ARM repeat"/>
    <property type="match status" value="1"/>
</dbReference>
<keyword evidence="3" id="KW-0813">Transport</keyword>